<evidence type="ECO:0000313" key="5">
    <source>
        <dbReference type="Proteomes" id="UP000663877"/>
    </source>
</evidence>
<dbReference type="Proteomes" id="UP000663832">
    <property type="component" value="Unassembled WGS sequence"/>
</dbReference>
<dbReference type="EMBL" id="CAJNOM010000450">
    <property type="protein sequence ID" value="CAF1445245.1"/>
    <property type="molecule type" value="Genomic_DNA"/>
</dbReference>
<gene>
    <name evidence="1" type="ORF">BJG266_LOCUS36866</name>
    <name evidence="2" type="ORF">QVE165_LOCUS39917</name>
    <name evidence="3" type="ORF">QVE165_LOCUS39957</name>
</gene>
<name>A0A815K897_9BILA</name>
<dbReference type="AlphaFoldDB" id="A0A815K897"/>
<evidence type="ECO:0000313" key="1">
    <source>
        <dbReference type="EMBL" id="CAF1386432.1"/>
    </source>
</evidence>
<protein>
    <submittedName>
        <fullName evidence="1">Uncharacterized protein</fullName>
    </submittedName>
</protein>
<dbReference type="Proteomes" id="UP000663877">
    <property type="component" value="Unassembled WGS sequence"/>
</dbReference>
<evidence type="ECO:0000313" key="3">
    <source>
        <dbReference type="EMBL" id="CAF1445864.1"/>
    </source>
</evidence>
<evidence type="ECO:0000313" key="4">
    <source>
        <dbReference type="Proteomes" id="UP000663832"/>
    </source>
</evidence>
<keyword evidence="4" id="KW-1185">Reference proteome</keyword>
<sequence length="98" mass="11460">MPHSANSNVLPTDQQSWNRTILQRDMTVSIESERPGNINLNNRRTSVIVEEQISNSPPAYDETRRQSSVKIKTQQQFLLPPSYEDFMRRQNRNDETNL</sequence>
<proteinExistence type="predicted"/>
<dbReference type="EMBL" id="CAJNOM010000451">
    <property type="protein sequence ID" value="CAF1445864.1"/>
    <property type="molecule type" value="Genomic_DNA"/>
</dbReference>
<reference evidence="1" key="1">
    <citation type="submission" date="2021-02" db="EMBL/GenBank/DDBJ databases">
        <authorList>
            <person name="Nowell W R."/>
        </authorList>
    </citation>
    <scope>NUCLEOTIDE SEQUENCE</scope>
</reference>
<comment type="caution">
    <text evidence="1">The sequence shown here is derived from an EMBL/GenBank/DDBJ whole genome shotgun (WGS) entry which is preliminary data.</text>
</comment>
<accession>A0A815K897</accession>
<dbReference type="EMBL" id="CAJNOI010001138">
    <property type="protein sequence ID" value="CAF1386432.1"/>
    <property type="molecule type" value="Genomic_DNA"/>
</dbReference>
<evidence type="ECO:0000313" key="2">
    <source>
        <dbReference type="EMBL" id="CAF1445245.1"/>
    </source>
</evidence>
<dbReference type="OrthoDB" id="10070478at2759"/>
<organism evidence="1 5">
    <name type="scientific">Adineta steineri</name>
    <dbReference type="NCBI Taxonomy" id="433720"/>
    <lineage>
        <taxon>Eukaryota</taxon>
        <taxon>Metazoa</taxon>
        <taxon>Spiralia</taxon>
        <taxon>Gnathifera</taxon>
        <taxon>Rotifera</taxon>
        <taxon>Eurotatoria</taxon>
        <taxon>Bdelloidea</taxon>
        <taxon>Adinetida</taxon>
        <taxon>Adinetidae</taxon>
        <taxon>Adineta</taxon>
    </lineage>
</organism>